<dbReference type="InterPro" id="IPR000734">
    <property type="entry name" value="TAG_lipase"/>
</dbReference>
<dbReference type="EMBL" id="KQ458972">
    <property type="protein sequence ID" value="KPJ04530.1"/>
    <property type="molecule type" value="Genomic_DNA"/>
</dbReference>
<gene>
    <name evidence="2" type="ORF">RR46_00255</name>
</gene>
<dbReference type="InterPro" id="IPR000873">
    <property type="entry name" value="AMP-dep_synth/lig_dom"/>
</dbReference>
<protein>
    <submittedName>
        <fullName evidence="2">Acyl-CoA synthetase family member 2, mitochondrial</fullName>
    </submittedName>
</protein>
<organism evidence="2 3">
    <name type="scientific">Papilio xuthus</name>
    <name type="common">Asian swallowtail butterfly</name>
    <dbReference type="NCBI Taxonomy" id="66420"/>
    <lineage>
        <taxon>Eukaryota</taxon>
        <taxon>Metazoa</taxon>
        <taxon>Ecdysozoa</taxon>
        <taxon>Arthropoda</taxon>
        <taxon>Hexapoda</taxon>
        <taxon>Insecta</taxon>
        <taxon>Pterygota</taxon>
        <taxon>Neoptera</taxon>
        <taxon>Endopterygota</taxon>
        <taxon>Lepidoptera</taxon>
        <taxon>Glossata</taxon>
        <taxon>Ditrysia</taxon>
        <taxon>Papilionoidea</taxon>
        <taxon>Papilionidae</taxon>
        <taxon>Papilioninae</taxon>
        <taxon>Papilio</taxon>
    </lineage>
</organism>
<dbReference type="Pfam" id="PF00501">
    <property type="entry name" value="AMP-binding"/>
    <property type="match status" value="1"/>
</dbReference>
<reference evidence="2 3" key="1">
    <citation type="journal article" date="2015" name="Nat. Commun.">
        <title>Outbred genome sequencing and CRISPR/Cas9 gene editing in butterflies.</title>
        <authorList>
            <person name="Li X."/>
            <person name="Fan D."/>
            <person name="Zhang W."/>
            <person name="Liu G."/>
            <person name="Zhang L."/>
            <person name="Zhao L."/>
            <person name="Fang X."/>
            <person name="Chen L."/>
            <person name="Dong Y."/>
            <person name="Chen Y."/>
            <person name="Ding Y."/>
            <person name="Zhao R."/>
            <person name="Feng M."/>
            <person name="Zhu Y."/>
            <person name="Feng Y."/>
            <person name="Jiang X."/>
            <person name="Zhu D."/>
            <person name="Xiang H."/>
            <person name="Feng X."/>
            <person name="Li S."/>
            <person name="Wang J."/>
            <person name="Zhang G."/>
            <person name="Kronforst M.R."/>
            <person name="Wang W."/>
        </authorList>
    </citation>
    <scope>NUCLEOTIDE SEQUENCE [LARGE SCALE GENOMIC DNA]</scope>
    <source>
        <strain evidence="2">Ya'a_city_454_Px</strain>
        <tissue evidence="2">Whole body</tissue>
    </source>
</reference>
<feature type="non-terminal residue" evidence="2">
    <location>
        <position position="1"/>
    </location>
</feature>
<dbReference type="GO" id="GO:0016042">
    <property type="term" value="P:lipid catabolic process"/>
    <property type="evidence" value="ECO:0007669"/>
    <property type="project" value="TreeGrafter"/>
</dbReference>
<keyword evidence="3" id="KW-1185">Reference proteome</keyword>
<evidence type="ECO:0000313" key="2">
    <source>
        <dbReference type="EMBL" id="KPJ04530.1"/>
    </source>
</evidence>
<name>A0A0N0PAC9_PAPXU</name>
<dbReference type="Gene3D" id="3.40.50.1820">
    <property type="entry name" value="alpha/beta hydrolase"/>
    <property type="match status" value="1"/>
</dbReference>
<evidence type="ECO:0000259" key="1">
    <source>
        <dbReference type="Pfam" id="PF00501"/>
    </source>
</evidence>
<accession>A0A0N0PAC9</accession>
<dbReference type="PANTHER" id="PTHR11610:SF37">
    <property type="entry name" value="GH01208P"/>
    <property type="match status" value="1"/>
</dbReference>
<dbReference type="GO" id="GO:0016298">
    <property type="term" value="F:lipase activity"/>
    <property type="evidence" value="ECO:0007669"/>
    <property type="project" value="InterPro"/>
</dbReference>
<dbReference type="SUPFAM" id="SSF56801">
    <property type="entry name" value="Acetyl-CoA synthetase-like"/>
    <property type="match status" value="1"/>
</dbReference>
<dbReference type="Proteomes" id="UP000053268">
    <property type="component" value="Unassembled WGS sequence"/>
</dbReference>
<dbReference type="GO" id="GO:0005615">
    <property type="term" value="C:extracellular space"/>
    <property type="evidence" value="ECO:0007669"/>
    <property type="project" value="TreeGrafter"/>
</dbReference>
<dbReference type="InterPro" id="IPR029058">
    <property type="entry name" value="AB_hydrolase_fold"/>
</dbReference>
<dbReference type="GO" id="GO:0017171">
    <property type="term" value="F:serine hydrolase activity"/>
    <property type="evidence" value="ECO:0007669"/>
    <property type="project" value="TreeGrafter"/>
</dbReference>
<evidence type="ECO:0000313" key="3">
    <source>
        <dbReference type="Proteomes" id="UP000053268"/>
    </source>
</evidence>
<feature type="domain" description="AMP-dependent synthetase/ligase" evidence="1">
    <location>
        <begin position="21"/>
        <end position="207"/>
    </location>
</feature>
<sequence length="390" mass="41913">SYLHNPGSEPLTIATLGEVLAESANKYPNRIAIRSIHEDITLTYEELLTQADSLGCTLRANGFNKGDRLGIWSHNMAGWILTVLAAARVGLISVFINPVYEKSELSFCLKKTGMKGLIIGNSLSNRDYYNSLKHLIPELDGCKPGSLISEQFPDLTTIISLEKEKLDGVFTFDSLLGNKTNQVSKYGSEIKPEDGSIIHFTSGTTGDVNVVYLDWAEEASKESIGTVLGYLKAASNTQNIGARFAAALLNLLDGGLEFTKVHLVGHSLGAQIAGITGNTLVAQGYILQRASCLDPAGPLYSGLISFKNGVSPECAKQVDVIHTDPGGYGIADRAGTADFWPNYEGGKTVQPGCLRGNFPLLSEEGNNNALFKKKQKPFLPTTSHACNLEG</sequence>
<dbReference type="SUPFAM" id="SSF53474">
    <property type="entry name" value="alpha/beta-Hydrolases"/>
    <property type="match status" value="1"/>
</dbReference>
<dbReference type="Gene3D" id="3.40.50.980">
    <property type="match status" value="1"/>
</dbReference>
<dbReference type="AlphaFoldDB" id="A0A0N0PAC9"/>
<dbReference type="PANTHER" id="PTHR11610">
    <property type="entry name" value="LIPASE"/>
    <property type="match status" value="1"/>
</dbReference>
<dbReference type="STRING" id="66420.A0A0N0PAC9"/>
<proteinExistence type="predicted"/>